<gene>
    <name evidence="2" type="ORF">HMPREF1541_01620</name>
</gene>
<dbReference type="InParanoid" id="W2S3F4"/>
<dbReference type="RefSeq" id="XP_008714200.1">
    <property type="nucleotide sequence ID" value="XM_008715978.1"/>
</dbReference>
<protein>
    <recommendedName>
        <fullName evidence="4">N-acetyltransferase domain-containing protein</fullName>
    </recommendedName>
</protein>
<dbReference type="FunCoup" id="W2S3F4">
    <property type="interactions" value="54"/>
</dbReference>
<dbReference type="EMBL" id="KB822718">
    <property type="protein sequence ID" value="ETN42464.1"/>
    <property type="molecule type" value="Genomic_DNA"/>
</dbReference>
<reference evidence="2 3" key="1">
    <citation type="submission" date="2013-03" db="EMBL/GenBank/DDBJ databases">
        <title>The Genome Sequence of Phialophora europaea CBS 101466.</title>
        <authorList>
            <consortium name="The Broad Institute Genomics Platform"/>
            <person name="Cuomo C."/>
            <person name="de Hoog S."/>
            <person name="Gorbushina A."/>
            <person name="Walker B."/>
            <person name="Young S.K."/>
            <person name="Zeng Q."/>
            <person name="Gargeya S."/>
            <person name="Fitzgerald M."/>
            <person name="Haas B."/>
            <person name="Abouelleil A."/>
            <person name="Allen A.W."/>
            <person name="Alvarado L."/>
            <person name="Arachchi H.M."/>
            <person name="Berlin A.M."/>
            <person name="Chapman S.B."/>
            <person name="Gainer-Dewar J."/>
            <person name="Goldberg J."/>
            <person name="Griggs A."/>
            <person name="Gujja S."/>
            <person name="Hansen M."/>
            <person name="Howarth C."/>
            <person name="Imamovic A."/>
            <person name="Ireland A."/>
            <person name="Larimer J."/>
            <person name="McCowan C."/>
            <person name="Murphy C."/>
            <person name="Pearson M."/>
            <person name="Poon T.W."/>
            <person name="Priest M."/>
            <person name="Roberts A."/>
            <person name="Saif S."/>
            <person name="Shea T."/>
            <person name="Sisk P."/>
            <person name="Sykes S."/>
            <person name="Wortman J."/>
            <person name="Nusbaum C."/>
            <person name="Birren B."/>
        </authorList>
    </citation>
    <scope>NUCLEOTIDE SEQUENCE [LARGE SCALE GENOMIC DNA]</scope>
    <source>
        <strain evidence="2 3">CBS 101466</strain>
    </source>
</reference>
<evidence type="ECO:0008006" key="4">
    <source>
        <dbReference type="Google" id="ProtNLM"/>
    </source>
</evidence>
<organism evidence="2 3">
    <name type="scientific">Cyphellophora europaea (strain CBS 101466)</name>
    <name type="common">Phialophora europaea</name>
    <dbReference type="NCBI Taxonomy" id="1220924"/>
    <lineage>
        <taxon>Eukaryota</taxon>
        <taxon>Fungi</taxon>
        <taxon>Dikarya</taxon>
        <taxon>Ascomycota</taxon>
        <taxon>Pezizomycotina</taxon>
        <taxon>Eurotiomycetes</taxon>
        <taxon>Chaetothyriomycetidae</taxon>
        <taxon>Chaetothyriales</taxon>
        <taxon>Cyphellophoraceae</taxon>
        <taxon>Cyphellophora</taxon>
    </lineage>
</organism>
<dbReference type="Proteomes" id="UP000030752">
    <property type="component" value="Unassembled WGS sequence"/>
</dbReference>
<dbReference type="GeneID" id="19968959"/>
<name>W2S3F4_CYPE1</name>
<dbReference type="eggNOG" id="ENOG502RT4D">
    <property type="taxonomic scope" value="Eukaryota"/>
</dbReference>
<dbReference type="Gene3D" id="3.40.630.30">
    <property type="match status" value="1"/>
</dbReference>
<sequence length="268" mass="28547">MVTTGSSKSSSIVSETPPSADTVEKFISLLSQSFGKVPLTTAFITEIDGVKADTSPSALTPDRLHKHFSLGIPAAAKANILLLHDADFKAAALIEPPDFCGIPPGQARRDPGPVLSEWRSTARLLKSKYLALPDSGPRSWDTPAAPSQSSGGPAEDPYPANFNKDAAVEVRPCYHIAIVAKDPSLSAAQQETASKAILEHVLDKAKQEAVPAWAEASLPDKKQEYERVGFRVVEEVVVGKGKVNEAGWPSNGGAGVKCWGLIYDQHLQ</sequence>
<accession>W2S3F4</accession>
<proteinExistence type="predicted"/>
<dbReference type="HOGENOM" id="CLU_069195_0_0_1"/>
<dbReference type="AlphaFoldDB" id="W2S3F4"/>
<dbReference type="VEuPathDB" id="FungiDB:HMPREF1541_01620"/>
<evidence type="ECO:0000256" key="1">
    <source>
        <dbReference type="SAM" id="MobiDB-lite"/>
    </source>
</evidence>
<dbReference type="STRING" id="1220924.W2S3F4"/>
<evidence type="ECO:0000313" key="2">
    <source>
        <dbReference type="EMBL" id="ETN42464.1"/>
    </source>
</evidence>
<evidence type="ECO:0000313" key="3">
    <source>
        <dbReference type="Proteomes" id="UP000030752"/>
    </source>
</evidence>
<feature type="region of interest" description="Disordered" evidence="1">
    <location>
        <begin position="135"/>
        <end position="160"/>
    </location>
</feature>
<keyword evidence="3" id="KW-1185">Reference proteome</keyword>
<dbReference type="OrthoDB" id="410198at2759"/>